<keyword evidence="6" id="KW-1185">Reference proteome</keyword>
<feature type="domain" description="HIT" evidence="4">
    <location>
        <begin position="4"/>
        <end position="112"/>
    </location>
</feature>
<evidence type="ECO:0000256" key="2">
    <source>
        <dbReference type="PIRSR" id="PIRSR601310-3"/>
    </source>
</evidence>
<feature type="short sequence motif" description="Histidine triad motif" evidence="2 3">
    <location>
        <begin position="97"/>
        <end position="101"/>
    </location>
</feature>
<dbReference type="SUPFAM" id="SSF54197">
    <property type="entry name" value="HIT-like"/>
    <property type="match status" value="1"/>
</dbReference>
<dbReference type="PROSITE" id="PS51084">
    <property type="entry name" value="HIT_2"/>
    <property type="match status" value="1"/>
</dbReference>
<evidence type="ECO:0000256" key="1">
    <source>
        <dbReference type="PIRSR" id="PIRSR601310-1"/>
    </source>
</evidence>
<name>A0A552WJA2_9MICO</name>
<dbReference type="Gene3D" id="3.30.428.10">
    <property type="entry name" value="HIT-like"/>
    <property type="match status" value="1"/>
</dbReference>
<feature type="active site" description="Tele-AMP-histidine intermediate" evidence="1">
    <location>
        <position position="99"/>
    </location>
</feature>
<accession>A0A552WJA2</accession>
<dbReference type="EMBL" id="VJXR01000133">
    <property type="protein sequence ID" value="TRW42835.1"/>
    <property type="molecule type" value="Genomic_DNA"/>
</dbReference>
<dbReference type="Pfam" id="PF01230">
    <property type="entry name" value="HIT"/>
    <property type="match status" value="1"/>
</dbReference>
<protein>
    <submittedName>
        <fullName evidence="5">HIT family protein</fullName>
    </submittedName>
</protein>
<reference evidence="5 6" key="1">
    <citation type="submission" date="2019-07" db="EMBL/GenBank/DDBJ databases">
        <title>Georgenia wutianyii sp. nov. and Georgenia *** sp. nov. isolated from plateau pika (Ochotona curzoniae) in the Qinghai-Tibet plateau of China.</title>
        <authorList>
            <person name="Tian Z."/>
        </authorList>
    </citation>
    <scope>NUCLEOTIDE SEQUENCE [LARGE SCALE GENOMIC DNA]</scope>
    <source>
        <strain evidence="5 6">Z446</strain>
    </source>
</reference>
<comment type="caution">
    <text evidence="5">The sequence shown here is derived from an EMBL/GenBank/DDBJ whole genome shotgun (WGS) entry which is preliminary data.</text>
</comment>
<evidence type="ECO:0000256" key="3">
    <source>
        <dbReference type="PROSITE-ProRule" id="PRU00464"/>
    </source>
</evidence>
<dbReference type="GO" id="GO:0009117">
    <property type="term" value="P:nucleotide metabolic process"/>
    <property type="evidence" value="ECO:0007669"/>
    <property type="project" value="TreeGrafter"/>
</dbReference>
<proteinExistence type="predicted"/>
<dbReference type="PRINTS" id="PR00332">
    <property type="entry name" value="HISTRIAD"/>
</dbReference>
<evidence type="ECO:0000313" key="5">
    <source>
        <dbReference type="EMBL" id="TRW42835.1"/>
    </source>
</evidence>
<evidence type="ECO:0000259" key="4">
    <source>
        <dbReference type="PROSITE" id="PS51084"/>
    </source>
</evidence>
<gene>
    <name evidence="5" type="ORF">FJ693_20030</name>
</gene>
<dbReference type="PANTHER" id="PTHR46648">
    <property type="entry name" value="HIT FAMILY PROTEIN 1"/>
    <property type="match status" value="1"/>
</dbReference>
<dbReference type="InterPro" id="IPR011146">
    <property type="entry name" value="HIT-like"/>
</dbReference>
<dbReference type="Proteomes" id="UP000318693">
    <property type="component" value="Unassembled WGS sequence"/>
</dbReference>
<dbReference type="InterPro" id="IPR001310">
    <property type="entry name" value="Histidine_triad_HIT"/>
</dbReference>
<sequence length="139" mass="15076">MECVFCQIASGTEPASMVRADDEVLAFLTHQPVNAGHVLVVPRGHVVGLADLPDATGAAMWKLAQEIATTLRHDPAWSDGVNLHLSDGAAAGQHVFHLHLHVIPRFRGDGLRITDERHHPPTRHELDEAATKLRGALGR</sequence>
<dbReference type="PANTHER" id="PTHR46648:SF1">
    <property type="entry name" value="ADENOSINE 5'-MONOPHOSPHORAMIDASE HNT1"/>
    <property type="match status" value="1"/>
</dbReference>
<evidence type="ECO:0000313" key="6">
    <source>
        <dbReference type="Proteomes" id="UP000318693"/>
    </source>
</evidence>
<organism evidence="5 6">
    <name type="scientific">Georgenia yuyongxinii</name>
    <dbReference type="NCBI Taxonomy" id="2589797"/>
    <lineage>
        <taxon>Bacteria</taxon>
        <taxon>Bacillati</taxon>
        <taxon>Actinomycetota</taxon>
        <taxon>Actinomycetes</taxon>
        <taxon>Micrococcales</taxon>
        <taxon>Bogoriellaceae</taxon>
        <taxon>Georgenia</taxon>
    </lineage>
</organism>
<dbReference type="AlphaFoldDB" id="A0A552WJA2"/>
<dbReference type="GO" id="GO:0003824">
    <property type="term" value="F:catalytic activity"/>
    <property type="evidence" value="ECO:0007669"/>
    <property type="project" value="InterPro"/>
</dbReference>
<dbReference type="InterPro" id="IPR036265">
    <property type="entry name" value="HIT-like_sf"/>
</dbReference>